<dbReference type="NCBIfam" id="TIGR00737">
    <property type="entry name" value="nifR3_yhdG"/>
    <property type="match status" value="1"/>
</dbReference>
<feature type="binding site" evidence="13">
    <location>
        <position position="140"/>
    </location>
    <ligand>
        <name>FMN</name>
        <dbReference type="ChEBI" id="CHEBI:58210"/>
    </ligand>
</feature>
<dbReference type="Gene3D" id="3.20.20.70">
    <property type="entry name" value="Aldolase class I"/>
    <property type="match status" value="1"/>
</dbReference>
<gene>
    <name evidence="15" type="ORF">BU251_07165</name>
</gene>
<comment type="catalytic activity">
    <reaction evidence="10">
        <text>a 5,6-dihydrouridine in tRNA + NAD(+) = a uridine in tRNA + NADH + H(+)</text>
        <dbReference type="Rhea" id="RHEA:54452"/>
        <dbReference type="Rhea" id="RHEA-COMP:13339"/>
        <dbReference type="Rhea" id="RHEA-COMP:13887"/>
        <dbReference type="ChEBI" id="CHEBI:15378"/>
        <dbReference type="ChEBI" id="CHEBI:57540"/>
        <dbReference type="ChEBI" id="CHEBI:57945"/>
        <dbReference type="ChEBI" id="CHEBI:65315"/>
        <dbReference type="ChEBI" id="CHEBI:74443"/>
    </reaction>
</comment>
<comment type="similarity">
    <text evidence="11">Belongs to the dus family.</text>
</comment>
<dbReference type="InterPro" id="IPR024036">
    <property type="entry name" value="tRNA-dHydroUridine_Synthase_C"/>
</dbReference>
<keyword evidence="6" id="KW-0521">NADP</keyword>
<evidence type="ECO:0000256" key="11">
    <source>
        <dbReference type="PIRNR" id="PIRNR006621"/>
    </source>
</evidence>
<evidence type="ECO:0000256" key="13">
    <source>
        <dbReference type="PIRSR" id="PIRSR006621-2"/>
    </source>
</evidence>
<keyword evidence="13" id="KW-0547">Nucleotide-binding</keyword>
<evidence type="ECO:0000256" key="9">
    <source>
        <dbReference type="ARBA" id="ARBA00048205"/>
    </source>
</evidence>
<evidence type="ECO:0000256" key="4">
    <source>
        <dbReference type="ARBA" id="ARBA00022643"/>
    </source>
</evidence>
<evidence type="ECO:0000256" key="3">
    <source>
        <dbReference type="ARBA" id="ARBA00022630"/>
    </source>
</evidence>
<sequence>MFKIGDLRLHSNVLLAPLAGISDSSFRLLCRQFGASFTFIEMINARAISYKNKKTKKMLETDPMDRPIGIQLLGAEIPYLLRAMDVIAPYDFDLLDFNAACPVRKVCRRQEGAALLKNIPKLKNILMAMVKAWKKPVTVKIRSGWDINSRNATDAACAAEDAGVSAIFIHGRDRQQFYKGTVDYAVIAAVKKNVRIPVIASGDIWSAAHAKKMFDETGCDGILVARGGLGNPWIFRQIEEYLSQGRLLPAPETEEILSVMQQHMEMMVTEHGEKNGIALMRKFVGWYLKGRRFVRSVRQRINNIKTREEFLDMIAHARQLAS</sequence>
<keyword evidence="3 11" id="KW-0285">Flavoprotein</keyword>
<keyword evidence="7" id="KW-0694">RNA-binding</keyword>
<dbReference type="InterPro" id="IPR004652">
    <property type="entry name" value="DusB-like"/>
</dbReference>
<evidence type="ECO:0000259" key="14">
    <source>
        <dbReference type="Pfam" id="PF01207"/>
    </source>
</evidence>
<protein>
    <recommendedName>
        <fullName evidence="11">tRNA-dihydrouridine synthase</fullName>
        <ecNumber evidence="11">1.3.1.-</ecNumber>
    </recommendedName>
</protein>
<feature type="active site" description="Proton donor" evidence="12">
    <location>
        <position position="101"/>
    </location>
</feature>
<keyword evidence="5 11" id="KW-0819">tRNA processing</keyword>
<dbReference type="KEGG" id="vai:BU251_07165"/>
<dbReference type="GO" id="GO:0017150">
    <property type="term" value="F:tRNA dihydrouridine synthase activity"/>
    <property type="evidence" value="ECO:0007669"/>
    <property type="project" value="InterPro"/>
</dbReference>
<dbReference type="GO" id="GO:0050660">
    <property type="term" value="F:flavin adenine dinucleotide binding"/>
    <property type="evidence" value="ECO:0007669"/>
    <property type="project" value="InterPro"/>
</dbReference>
<dbReference type="InterPro" id="IPR035587">
    <property type="entry name" value="DUS-like_FMN-bd"/>
</dbReference>
<dbReference type="Pfam" id="PF01207">
    <property type="entry name" value="Dus"/>
    <property type="match status" value="1"/>
</dbReference>
<evidence type="ECO:0000256" key="10">
    <source>
        <dbReference type="ARBA" id="ARBA00048802"/>
    </source>
</evidence>
<reference evidence="15 16" key="1">
    <citation type="submission" date="2017-01" db="EMBL/GenBank/DDBJ databases">
        <title>First insights into the biology of 'candidatus Vampirococcus archaeovorus'.</title>
        <authorList>
            <person name="Kizina J."/>
            <person name="Jordan S."/>
            <person name="Stueber K."/>
            <person name="Reinhardt R."/>
            <person name="Harder J."/>
        </authorList>
    </citation>
    <scope>NUCLEOTIDE SEQUENCE [LARGE SCALE GENOMIC DNA]</scope>
    <source>
        <strain evidence="15 16">LiM</strain>
    </source>
</reference>
<dbReference type="PANTHER" id="PTHR45846">
    <property type="entry name" value="TRNA-DIHYDROURIDINE(47) SYNTHASE [NAD(P)(+)]-LIKE"/>
    <property type="match status" value="1"/>
</dbReference>
<dbReference type="OrthoDB" id="9764501at2"/>
<keyword evidence="2" id="KW-0820">tRNA-binding</keyword>
<name>A0A410P5T2_VELA1</name>
<dbReference type="Gene3D" id="1.10.1200.80">
    <property type="entry name" value="Putative flavin oxidoreducatase, domain 2"/>
    <property type="match status" value="1"/>
</dbReference>
<dbReference type="InterPro" id="IPR013785">
    <property type="entry name" value="Aldolase_TIM"/>
</dbReference>
<evidence type="ECO:0000256" key="1">
    <source>
        <dbReference type="ARBA" id="ARBA00002790"/>
    </source>
</evidence>
<dbReference type="PIRSF" id="PIRSF006621">
    <property type="entry name" value="Dus"/>
    <property type="match status" value="1"/>
</dbReference>
<evidence type="ECO:0000256" key="5">
    <source>
        <dbReference type="ARBA" id="ARBA00022694"/>
    </source>
</evidence>
<feature type="binding site" evidence="13">
    <location>
        <begin position="225"/>
        <end position="226"/>
    </location>
    <ligand>
        <name>FMN</name>
        <dbReference type="ChEBI" id="CHEBI:58210"/>
    </ligand>
</feature>
<dbReference type="AlphaFoldDB" id="A0A410P5T2"/>
<evidence type="ECO:0000313" key="16">
    <source>
        <dbReference type="Proteomes" id="UP000287243"/>
    </source>
</evidence>
<dbReference type="RefSeq" id="WP_128700343.1">
    <property type="nucleotide sequence ID" value="NZ_CP019384.1"/>
</dbReference>
<feature type="binding site" evidence="13">
    <location>
        <position position="170"/>
    </location>
    <ligand>
        <name>FMN</name>
        <dbReference type="ChEBI" id="CHEBI:58210"/>
    </ligand>
</feature>
<dbReference type="CDD" id="cd02801">
    <property type="entry name" value="DUS_like_FMN"/>
    <property type="match status" value="1"/>
</dbReference>
<comment type="function">
    <text evidence="1 11">Catalyzes the synthesis of 5,6-dihydrouridine (D), a modified base found in the D-loop of most tRNAs, via the reduction of the C5-C6 double bond in target uridines.</text>
</comment>
<comment type="cofactor">
    <cofactor evidence="11 13">
        <name>FMN</name>
        <dbReference type="ChEBI" id="CHEBI:58210"/>
    </cofactor>
</comment>
<dbReference type="SUPFAM" id="SSF51395">
    <property type="entry name" value="FMN-linked oxidoreductases"/>
    <property type="match status" value="1"/>
</dbReference>
<dbReference type="PANTHER" id="PTHR45846:SF1">
    <property type="entry name" value="TRNA-DIHYDROURIDINE(47) SYNTHASE [NAD(P)(+)]-LIKE"/>
    <property type="match status" value="1"/>
</dbReference>
<keyword evidence="8 11" id="KW-0560">Oxidoreductase</keyword>
<dbReference type="EC" id="1.3.1.-" evidence="11"/>
<keyword evidence="4 11" id="KW-0288">FMN</keyword>
<evidence type="ECO:0000256" key="6">
    <source>
        <dbReference type="ARBA" id="ARBA00022857"/>
    </source>
</evidence>
<dbReference type="InterPro" id="IPR001269">
    <property type="entry name" value="DUS_fam"/>
</dbReference>
<comment type="catalytic activity">
    <reaction evidence="9">
        <text>a 5,6-dihydrouridine in tRNA + NADP(+) = a uridine in tRNA + NADPH + H(+)</text>
        <dbReference type="Rhea" id="RHEA:23624"/>
        <dbReference type="Rhea" id="RHEA-COMP:13339"/>
        <dbReference type="Rhea" id="RHEA-COMP:13887"/>
        <dbReference type="ChEBI" id="CHEBI:15378"/>
        <dbReference type="ChEBI" id="CHEBI:57783"/>
        <dbReference type="ChEBI" id="CHEBI:58349"/>
        <dbReference type="ChEBI" id="CHEBI:65315"/>
        <dbReference type="ChEBI" id="CHEBI:74443"/>
    </reaction>
</comment>
<evidence type="ECO:0000256" key="12">
    <source>
        <dbReference type="PIRSR" id="PIRSR006621-1"/>
    </source>
</evidence>
<evidence type="ECO:0000256" key="8">
    <source>
        <dbReference type="ARBA" id="ARBA00023002"/>
    </source>
</evidence>
<dbReference type="GO" id="GO:0000049">
    <property type="term" value="F:tRNA binding"/>
    <property type="evidence" value="ECO:0007669"/>
    <property type="project" value="UniProtKB-KW"/>
</dbReference>
<keyword evidence="16" id="KW-1185">Reference proteome</keyword>
<evidence type="ECO:0000256" key="2">
    <source>
        <dbReference type="ARBA" id="ARBA00022555"/>
    </source>
</evidence>
<proteinExistence type="inferred from homology"/>
<dbReference type="EMBL" id="CP019384">
    <property type="protein sequence ID" value="QAT17510.1"/>
    <property type="molecule type" value="Genomic_DNA"/>
</dbReference>
<feature type="domain" description="DUS-like FMN-binding" evidence="14">
    <location>
        <begin position="14"/>
        <end position="315"/>
    </location>
</feature>
<evidence type="ECO:0000256" key="7">
    <source>
        <dbReference type="ARBA" id="ARBA00022884"/>
    </source>
</evidence>
<organism evidence="15 16">
    <name type="scientific">Velamenicoccus archaeovorus</name>
    <dbReference type="NCBI Taxonomy" id="1930593"/>
    <lineage>
        <taxon>Bacteria</taxon>
        <taxon>Pseudomonadati</taxon>
        <taxon>Candidatus Omnitrophota</taxon>
        <taxon>Candidatus Velamenicoccus</taxon>
    </lineage>
</organism>
<evidence type="ECO:0000313" key="15">
    <source>
        <dbReference type="EMBL" id="QAT17510.1"/>
    </source>
</evidence>
<dbReference type="Proteomes" id="UP000287243">
    <property type="component" value="Chromosome"/>
</dbReference>
<accession>A0A410P5T2</accession>
<feature type="binding site" evidence="13">
    <location>
        <position position="71"/>
    </location>
    <ligand>
        <name>FMN</name>
        <dbReference type="ChEBI" id="CHEBI:58210"/>
    </ligand>
</feature>